<evidence type="ECO:0000256" key="4">
    <source>
        <dbReference type="ARBA" id="ARBA00023015"/>
    </source>
</evidence>
<dbReference type="GO" id="GO:0030527">
    <property type="term" value="F:structural constituent of chromatin"/>
    <property type="evidence" value="ECO:0007669"/>
    <property type="project" value="InterPro"/>
</dbReference>
<dbReference type="GO" id="GO:0009893">
    <property type="term" value="P:positive regulation of metabolic process"/>
    <property type="evidence" value="ECO:0007669"/>
    <property type="project" value="UniProtKB-ARBA"/>
</dbReference>
<dbReference type="InterPro" id="IPR010992">
    <property type="entry name" value="IHF-like_DNA-bd_dom_sf"/>
</dbReference>
<evidence type="ECO:0000256" key="8">
    <source>
        <dbReference type="RuleBase" id="RU003939"/>
    </source>
</evidence>
<dbReference type="GO" id="GO:0006310">
    <property type="term" value="P:DNA recombination"/>
    <property type="evidence" value="ECO:0007669"/>
    <property type="project" value="UniProtKB-KW"/>
</dbReference>
<evidence type="ECO:0000313" key="10">
    <source>
        <dbReference type="Proteomes" id="UP000636888"/>
    </source>
</evidence>
<dbReference type="Gene3D" id="4.10.520.10">
    <property type="entry name" value="IHF-like DNA-binding proteins"/>
    <property type="match status" value="1"/>
</dbReference>
<evidence type="ECO:0000256" key="6">
    <source>
        <dbReference type="ARBA" id="ARBA00023163"/>
    </source>
</evidence>
<name>A0A8J7LY24_9BACT</name>
<dbReference type="GO" id="GO:0006355">
    <property type="term" value="P:regulation of DNA-templated transcription"/>
    <property type="evidence" value="ECO:0007669"/>
    <property type="project" value="InterPro"/>
</dbReference>
<dbReference type="PANTHER" id="PTHR33175:SF2">
    <property type="entry name" value="INTEGRATION HOST FACTOR SUBUNIT ALPHA"/>
    <property type="match status" value="1"/>
</dbReference>
<keyword evidence="5" id="KW-0238">DNA-binding</keyword>
<dbReference type="GO" id="GO:0005829">
    <property type="term" value="C:cytosol"/>
    <property type="evidence" value="ECO:0007669"/>
    <property type="project" value="TreeGrafter"/>
</dbReference>
<dbReference type="PRINTS" id="PR01727">
    <property type="entry name" value="DNABINDINGHU"/>
</dbReference>
<dbReference type="PROSITE" id="PS00045">
    <property type="entry name" value="HISTONE_LIKE"/>
    <property type="match status" value="1"/>
</dbReference>
<dbReference type="InterPro" id="IPR005684">
    <property type="entry name" value="IHF_alpha"/>
</dbReference>
<dbReference type="EMBL" id="JAEMHM010000004">
    <property type="protein sequence ID" value="MBJ6724171.1"/>
    <property type="molecule type" value="Genomic_DNA"/>
</dbReference>
<keyword evidence="6" id="KW-0804">Transcription</keyword>
<dbReference type="Pfam" id="PF00216">
    <property type="entry name" value="Bac_DNA_binding"/>
    <property type="match status" value="1"/>
</dbReference>
<accession>A0A8J7LY24</accession>
<reference evidence="9" key="1">
    <citation type="submission" date="2020-12" db="EMBL/GenBank/DDBJ databases">
        <title>Geomonas sp. Red875, isolated from river sediment.</title>
        <authorList>
            <person name="Xu Z."/>
            <person name="Zhang Z."/>
            <person name="Masuda Y."/>
            <person name="Itoh H."/>
            <person name="Senoo K."/>
        </authorList>
    </citation>
    <scope>NUCLEOTIDE SEQUENCE</scope>
    <source>
        <strain evidence="9">Red875</strain>
    </source>
</reference>
<evidence type="ECO:0000256" key="1">
    <source>
        <dbReference type="ARBA" id="ARBA00010529"/>
    </source>
</evidence>
<keyword evidence="10" id="KW-1185">Reference proteome</keyword>
<dbReference type="AlphaFoldDB" id="A0A8J7LY24"/>
<keyword evidence="7" id="KW-0233">DNA recombination</keyword>
<evidence type="ECO:0000256" key="7">
    <source>
        <dbReference type="ARBA" id="ARBA00023172"/>
    </source>
</evidence>
<dbReference type="GO" id="GO:0006417">
    <property type="term" value="P:regulation of translation"/>
    <property type="evidence" value="ECO:0007669"/>
    <property type="project" value="UniProtKB-KW"/>
</dbReference>
<comment type="similarity">
    <text evidence="1 8">Belongs to the bacterial histone-like protein family.</text>
</comment>
<dbReference type="GO" id="GO:0003677">
    <property type="term" value="F:DNA binding"/>
    <property type="evidence" value="ECO:0007669"/>
    <property type="project" value="UniProtKB-KW"/>
</dbReference>
<keyword evidence="3" id="KW-0810">Translation regulation</keyword>
<protein>
    <recommendedName>
        <fullName evidence="2">Integration host factor subunit alpha</fullName>
    </recommendedName>
</protein>
<dbReference type="Proteomes" id="UP000636888">
    <property type="component" value="Unassembled WGS sequence"/>
</dbReference>
<dbReference type="SMART" id="SM00411">
    <property type="entry name" value="BHL"/>
    <property type="match status" value="1"/>
</dbReference>
<gene>
    <name evidence="9" type="ORF">JFN93_05570</name>
</gene>
<dbReference type="CDD" id="cd13835">
    <property type="entry name" value="IHF_A"/>
    <property type="match status" value="1"/>
</dbReference>
<proteinExistence type="inferred from homology"/>
<dbReference type="SUPFAM" id="SSF47729">
    <property type="entry name" value="IHF-like DNA-binding proteins"/>
    <property type="match status" value="1"/>
</dbReference>
<dbReference type="InterPro" id="IPR020816">
    <property type="entry name" value="Histone-like_DNA-bd_CS"/>
</dbReference>
<organism evidence="9 10">
    <name type="scientific">Geomesophilobacter sediminis</name>
    <dbReference type="NCBI Taxonomy" id="2798584"/>
    <lineage>
        <taxon>Bacteria</taxon>
        <taxon>Pseudomonadati</taxon>
        <taxon>Thermodesulfobacteriota</taxon>
        <taxon>Desulfuromonadia</taxon>
        <taxon>Geobacterales</taxon>
        <taxon>Geobacteraceae</taxon>
        <taxon>Geomesophilobacter</taxon>
    </lineage>
</organism>
<evidence type="ECO:0000256" key="2">
    <source>
        <dbReference type="ARBA" id="ARBA00018329"/>
    </source>
</evidence>
<dbReference type="NCBIfam" id="NF001401">
    <property type="entry name" value="PRK00285.1"/>
    <property type="match status" value="1"/>
</dbReference>
<dbReference type="InterPro" id="IPR000119">
    <property type="entry name" value="Hist_DNA-bd"/>
</dbReference>
<dbReference type="PANTHER" id="PTHR33175">
    <property type="entry name" value="DNA-BINDING PROTEIN HU"/>
    <property type="match status" value="1"/>
</dbReference>
<evidence type="ECO:0000313" key="9">
    <source>
        <dbReference type="EMBL" id="MBJ6724171.1"/>
    </source>
</evidence>
<sequence>MTKADLVERIVEKTGMTKAESFEVFEHLMETLKETLASGESVKIQGFGRFEVREKAPRNGRNPQTGEPITLDARKVLSFKPSQVLKLSLNKVT</sequence>
<keyword evidence="4" id="KW-0805">Transcription regulation</keyword>
<evidence type="ECO:0000256" key="5">
    <source>
        <dbReference type="ARBA" id="ARBA00023125"/>
    </source>
</evidence>
<evidence type="ECO:0000256" key="3">
    <source>
        <dbReference type="ARBA" id="ARBA00022845"/>
    </source>
</evidence>
<comment type="caution">
    <text evidence="9">The sequence shown here is derived from an EMBL/GenBank/DDBJ whole genome shotgun (WGS) entry which is preliminary data.</text>
</comment>
<dbReference type="RefSeq" id="WP_199383016.1">
    <property type="nucleotide sequence ID" value="NZ_JAEMHM010000004.1"/>
</dbReference>